<dbReference type="AlphaFoldDB" id="A0A0C3H2M3"/>
<protein>
    <submittedName>
        <fullName evidence="1">Uncharacterized protein</fullName>
    </submittedName>
</protein>
<accession>A0A0C3H2M3</accession>
<gene>
    <name evidence="1" type="ORF">OIDMADRAFT_53931</name>
</gene>
<organism evidence="1 2">
    <name type="scientific">Oidiodendron maius (strain Zn)</name>
    <dbReference type="NCBI Taxonomy" id="913774"/>
    <lineage>
        <taxon>Eukaryota</taxon>
        <taxon>Fungi</taxon>
        <taxon>Dikarya</taxon>
        <taxon>Ascomycota</taxon>
        <taxon>Pezizomycotina</taxon>
        <taxon>Leotiomycetes</taxon>
        <taxon>Leotiomycetes incertae sedis</taxon>
        <taxon>Myxotrichaceae</taxon>
        <taxon>Oidiodendron</taxon>
    </lineage>
</organism>
<dbReference type="Proteomes" id="UP000054321">
    <property type="component" value="Unassembled WGS sequence"/>
</dbReference>
<keyword evidence="2" id="KW-1185">Reference proteome</keyword>
<name>A0A0C3H2M3_OIDMZ</name>
<evidence type="ECO:0000313" key="2">
    <source>
        <dbReference type="Proteomes" id="UP000054321"/>
    </source>
</evidence>
<dbReference type="InParanoid" id="A0A0C3H2M3"/>
<dbReference type="OrthoDB" id="4524525at2759"/>
<proteinExistence type="predicted"/>
<sequence length="270" mass="31853">MKSSTISTPFCWLNKPRKCSKYTQKIRFDVPNLWTYNPYQPEFGENPIGIPIHSCCWDILERHIGPCRGSHDLERLVHVLHKRWTGAYFFGLGNSIKIKNNRKVWDAVLQSFYEDGYQGYSVCDSDPVATLTNPTNREMFEHFTPRIKEFARKKRLRTLRSWRFYNNSVAISSHLPLEIVYNILDYIHGTDTLLALEMLEWQVPDSYWRRRIPQDVLSDLDIDLEELNAIADIDWPFLCLKAEELLDTSPSFLNRQRILRIVESVKRLVE</sequence>
<evidence type="ECO:0000313" key="1">
    <source>
        <dbReference type="EMBL" id="KIN02421.1"/>
    </source>
</evidence>
<dbReference type="EMBL" id="KN832875">
    <property type="protein sequence ID" value="KIN02421.1"/>
    <property type="molecule type" value="Genomic_DNA"/>
</dbReference>
<reference evidence="2" key="2">
    <citation type="submission" date="2015-01" db="EMBL/GenBank/DDBJ databases">
        <title>Evolutionary Origins and Diversification of the Mycorrhizal Mutualists.</title>
        <authorList>
            <consortium name="DOE Joint Genome Institute"/>
            <consortium name="Mycorrhizal Genomics Consortium"/>
            <person name="Kohler A."/>
            <person name="Kuo A."/>
            <person name="Nagy L.G."/>
            <person name="Floudas D."/>
            <person name="Copeland A."/>
            <person name="Barry K.W."/>
            <person name="Cichocki N."/>
            <person name="Veneault-Fourrey C."/>
            <person name="LaButti K."/>
            <person name="Lindquist E.A."/>
            <person name="Lipzen A."/>
            <person name="Lundell T."/>
            <person name="Morin E."/>
            <person name="Murat C."/>
            <person name="Riley R."/>
            <person name="Ohm R."/>
            <person name="Sun H."/>
            <person name="Tunlid A."/>
            <person name="Henrissat B."/>
            <person name="Grigoriev I.V."/>
            <person name="Hibbett D.S."/>
            <person name="Martin F."/>
        </authorList>
    </citation>
    <scope>NUCLEOTIDE SEQUENCE [LARGE SCALE GENOMIC DNA]</scope>
    <source>
        <strain evidence="2">Zn</strain>
    </source>
</reference>
<dbReference type="HOGENOM" id="CLU_1194682_0_0_1"/>
<reference evidence="1 2" key="1">
    <citation type="submission" date="2014-04" db="EMBL/GenBank/DDBJ databases">
        <authorList>
            <consortium name="DOE Joint Genome Institute"/>
            <person name="Kuo A."/>
            <person name="Martino E."/>
            <person name="Perotto S."/>
            <person name="Kohler A."/>
            <person name="Nagy L.G."/>
            <person name="Floudas D."/>
            <person name="Copeland A."/>
            <person name="Barry K.W."/>
            <person name="Cichocki N."/>
            <person name="Veneault-Fourrey C."/>
            <person name="LaButti K."/>
            <person name="Lindquist E.A."/>
            <person name="Lipzen A."/>
            <person name="Lundell T."/>
            <person name="Morin E."/>
            <person name="Murat C."/>
            <person name="Sun H."/>
            <person name="Tunlid A."/>
            <person name="Henrissat B."/>
            <person name="Grigoriev I.V."/>
            <person name="Hibbett D.S."/>
            <person name="Martin F."/>
            <person name="Nordberg H.P."/>
            <person name="Cantor M.N."/>
            <person name="Hua S.X."/>
        </authorList>
    </citation>
    <scope>NUCLEOTIDE SEQUENCE [LARGE SCALE GENOMIC DNA]</scope>
    <source>
        <strain evidence="1 2">Zn</strain>
    </source>
</reference>